<keyword evidence="3" id="KW-0479">Metal-binding</keyword>
<proteinExistence type="inferred from homology"/>
<evidence type="ECO:0000313" key="8">
    <source>
        <dbReference type="EMBL" id="OGY78370.1"/>
    </source>
</evidence>
<evidence type="ECO:0000313" key="9">
    <source>
        <dbReference type="Proteomes" id="UP000177165"/>
    </source>
</evidence>
<sequence length="444" mass="49464">MNLQLSQFCHVFPEKGVLWHSLKRRIFRFPSAVLVKLQRSRMQGVEEDWRRLVGNEFDALRSAGYIVTEVEDALLLIEAQEASGPQGIQGLFLMLTAICNLVCDYCLFAQKGSESLTQPARYMSPDTARKGIDLFAKLTQSNQKDADGYWEQITFYGGEPLLNPHCLTEAVKHIRQVQKTGLLVENLSLVINTNGTKINEEFARFAHAESIEVQISIDGIHAHDKRRFDRSGKGSLESVLAGVGSLVKHQARFLPMITISPANVDHLTETVLWLHETFGIAEYGATIVMSGTDKLEPNFPKRVADAMLQTYFEARKVSVRDAGFASIWENLFQAGVRREECGASRKIVVFPQGELHTCQALETSGLTSCGTLQSPLMDSENRQQWRRRNRFNNPICKKCPAVGVCGGGCGAGSYHVAGDIQVIDPNTCGMTLELLQRWLDSQIS</sequence>
<dbReference type="GO" id="GO:0016491">
    <property type="term" value="F:oxidoreductase activity"/>
    <property type="evidence" value="ECO:0007669"/>
    <property type="project" value="InterPro"/>
</dbReference>
<dbReference type="InterPro" id="IPR058240">
    <property type="entry name" value="rSAM_sf"/>
</dbReference>
<evidence type="ECO:0000256" key="1">
    <source>
        <dbReference type="ARBA" id="ARBA00001966"/>
    </source>
</evidence>
<dbReference type="NCBIfam" id="TIGR04085">
    <property type="entry name" value="rSAM_more_4Fe4S"/>
    <property type="match status" value="1"/>
</dbReference>
<keyword evidence="5" id="KW-0411">Iron-sulfur</keyword>
<protein>
    <recommendedName>
        <fullName evidence="7">Radical SAM core domain-containing protein</fullName>
    </recommendedName>
</protein>
<evidence type="ECO:0000256" key="3">
    <source>
        <dbReference type="ARBA" id="ARBA00022723"/>
    </source>
</evidence>
<organism evidence="8 9">
    <name type="scientific">Candidatus Kerfeldbacteria bacterium RIFCSPHIGHO2_02_FULL_42_14</name>
    <dbReference type="NCBI Taxonomy" id="1798540"/>
    <lineage>
        <taxon>Bacteria</taxon>
        <taxon>Candidatus Kerfeldiibacteriota</taxon>
    </lineage>
</organism>
<dbReference type="SFLD" id="SFLDG01384">
    <property type="entry name" value="thioether_bond_formation_requi"/>
    <property type="match status" value="1"/>
</dbReference>
<dbReference type="SUPFAM" id="SSF102114">
    <property type="entry name" value="Radical SAM enzymes"/>
    <property type="match status" value="1"/>
</dbReference>
<dbReference type="EMBL" id="MHKB01000016">
    <property type="protein sequence ID" value="OGY78370.1"/>
    <property type="molecule type" value="Genomic_DNA"/>
</dbReference>
<dbReference type="Gene3D" id="3.20.20.70">
    <property type="entry name" value="Aldolase class I"/>
    <property type="match status" value="1"/>
</dbReference>
<evidence type="ECO:0000256" key="4">
    <source>
        <dbReference type="ARBA" id="ARBA00023004"/>
    </source>
</evidence>
<name>A0A1G2AQS3_9BACT</name>
<keyword evidence="4" id="KW-0408">Iron</keyword>
<dbReference type="Pfam" id="PF04055">
    <property type="entry name" value="Radical_SAM"/>
    <property type="match status" value="1"/>
</dbReference>
<reference evidence="8 9" key="1">
    <citation type="journal article" date="2016" name="Nat. Commun.">
        <title>Thousands of microbial genomes shed light on interconnected biogeochemical processes in an aquifer system.</title>
        <authorList>
            <person name="Anantharaman K."/>
            <person name="Brown C.T."/>
            <person name="Hug L.A."/>
            <person name="Sharon I."/>
            <person name="Castelle C.J."/>
            <person name="Probst A.J."/>
            <person name="Thomas B.C."/>
            <person name="Singh A."/>
            <person name="Wilkins M.J."/>
            <person name="Karaoz U."/>
            <person name="Brodie E.L."/>
            <person name="Williams K.H."/>
            <person name="Hubbard S.S."/>
            <person name="Banfield J.F."/>
        </authorList>
    </citation>
    <scope>NUCLEOTIDE SEQUENCE [LARGE SCALE GENOMIC DNA]</scope>
</reference>
<keyword evidence="2" id="KW-0949">S-adenosyl-L-methionine</keyword>
<dbReference type="SFLD" id="SFLDG01067">
    <property type="entry name" value="SPASM/twitch_domain_containing"/>
    <property type="match status" value="1"/>
</dbReference>
<evidence type="ECO:0000259" key="7">
    <source>
        <dbReference type="PROSITE" id="PS51918"/>
    </source>
</evidence>
<dbReference type="PANTHER" id="PTHR43273:SF3">
    <property type="entry name" value="ANAEROBIC SULFATASE-MATURATING ENZYME HOMOLOG ASLB-RELATED"/>
    <property type="match status" value="1"/>
</dbReference>
<dbReference type="CDD" id="cd01335">
    <property type="entry name" value="Radical_SAM"/>
    <property type="match status" value="1"/>
</dbReference>
<dbReference type="InterPro" id="IPR023885">
    <property type="entry name" value="4Fe4S-binding_SPASM_dom"/>
</dbReference>
<evidence type="ECO:0000256" key="2">
    <source>
        <dbReference type="ARBA" id="ARBA00022691"/>
    </source>
</evidence>
<accession>A0A1G2AQS3</accession>
<dbReference type="GO" id="GO:0046872">
    <property type="term" value="F:metal ion binding"/>
    <property type="evidence" value="ECO:0007669"/>
    <property type="project" value="UniProtKB-KW"/>
</dbReference>
<dbReference type="SFLD" id="SFLDS00029">
    <property type="entry name" value="Radical_SAM"/>
    <property type="match status" value="1"/>
</dbReference>
<dbReference type="PROSITE" id="PS51918">
    <property type="entry name" value="RADICAL_SAM"/>
    <property type="match status" value="1"/>
</dbReference>
<dbReference type="InterPro" id="IPR023867">
    <property type="entry name" value="Sulphatase_maturase_rSAM"/>
</dbReference>
<gene>
    <name evidence="8" type="ORF">A3B74_01265</name>
</gene>
<evidence type="ECO:0000256" key="6">
    <source>
        <dbReference type="ARBA" id="ARBA00023601"/>
    </source>
</evidence>
<dbReference type="AlphaFoldDB" id="A0A1G2AQS3"/>
<feature type="domain" description="Radical SAM core" evidence="7">
    <location>
        <begin position="85"/>
        <end position="321"/>
    </location>
</feature>
<comment type="cofactor">
    <cofactor evidence="1">
        <name>[4Fe-4S] cluster</name>
        <dbReference type="ChEBI" id="CHEBI:49883"/>
    </cofactor>
</comment>
<dbReference type="SFLD" id="SFLDG01386">
    <property type="entry name" value="main_SPASM_domain-containing"/>
    <property type="match status" value="1"/>
</dbReference>
<comment type="caution">
    <text evidence="8">The sequence shown here is derived from an EMBL/GenBank/DDBJ whole genome shotgun (WGS) entry which is preliminary data.</text>
</comment>
<dbReference type="InterPro" id="IPR007197">
    <property type="entry name" value="rSAM"/>
</dbReference>
<dbReference type="GO" id="GO:0051536">
    <property type="term" value="F:iron-sulfur cluster binding"/>
    <property type="evidence" value="ECO:0007669"/>
    <property type="project" value="UniProtKB-KW"/>
</dbReference>
<comment type="similarity">
    <text evidence="6">Belongs to the radical SAM superfamily. Anaerobic sulfatase-maturating enzyme family.</text>
</comment>
<dbReference type="PANTHER" id="PTHR43273">
    <property type="entry name" value="ANAEROBIC SULFATASE-MATURATING ENZYME HOMOLOG ASLB-RELATED"/>
    <property type="match status" value="1"/>
</dbReference>
<dbReference type="InterPro" id="IPR013785">
    <property type="entry name" value="Aldolase_TIM"/>
</dbReference>
<dbReference type="Proteomes" id="UP000177165">
    <property type="component" value="Unassembled WGS sequence"/>
</dbReference>
<evidence type="ECO:0000256" key="5">
    <source>
        <dbReference type="ARBA" id="ARBA00023014"/>
    </source>
</evidence>
<dbReference type="STRING" id="1798540.A3B74_01265"/>